<name>A0A1H3WAV7_9BACT</name>
<dbReference type="AlphaFoldDB" id="A0A1H3WAV7"/>
<organism evidence="3 4">
    <name type="scientific">Arachidicoccus rhizosphaerae</name>
    <dbReference type="NCBI Taxonomy" id="551991"/>
    <lineage>
        <taxon>Bacteria</taxon>
        <taxon>Pseudomonadati</taxon>
        <taxon>Bacteroidota</taxon>
        <taxon>Chitinophagia</taxon>
        <taxon>Chitinophagales</taxon>
        <taxon>Chitinophagaceae</taxon>
        <taxon>Arachidicoccus</taxon>
    </lineage>
</organism>
<proteinExistence type="inferred from homology"/>
<evidence type="ECO:0000256" key="1">
    <source>
        <dbReference type="ARBA" id="ARBA00007100"/>
    </source>
</evidence>
<protein>
    <submittedName>
        <fullName evidence="3">Transglutaminase-like superfamily protein</fullName>
    </submittedName>
</protein>
<dbReference type="STRING" id="551991.SAMN05192529_102261"/>
<reference evidence="3 4" key="1">
    <citation type="submission" date="2016-10" db="EMBL/GenBank/DDBJ databases">
        <authorList>
            <person name="de Groot N.N."/>
        </authorList>
    </citation>
    <scope>NUCLEOTIDE SEQUENCE [LARGE SCALE GENOMIC DNA]</scope>
    <source>
        <strain evidence="3 4">Vu-144</strain>
    </source>
</reference>
<dbReference type="Proteomes" id="UP000199041">
    <property type="component" value="Unassembled WGS sequence"/>
</dbReference>
<dbReference type="InterPro" id="IPR032698">
    <property type="entry name" value="SirB1_N"/>
</dbReference>
<dbReference type="OrthoDB" id="188084at2"/>
<sequence>MHLNAELNALFSLIDDPDEEIFDLISKRIVTYGREVIPRLEDLCEETPDDKIQRRIGEIIRQVQFDSLVSEIQLWNAENTHDLLTGSHLIASYSYPHLSLNALREKVAHIKKEIWLETNDLLTSLETATLVSKILFQFQKIRSERNNYEHLEHFCLHSVVEKKKGNALSTGILYQLLCEMLEIPILQISVPDQNILACFQRGFMGDLVTDQSFQAQILFYIDATTGKLYGQYDLDKYFQQYRIPKKDSYFKPLSHQMIIGNMAAELGKCYLSARDLERKKDLDKIANLLTRTEK</sequence>
<dbReference type="RefSeq" id="WP_091393464.1">
    <property type="nucleotide sequence ID" value="NZ_FNQY01000002.1"/>
</dbReference>
<accession>A0A1H3WAV7</accession>
<evidence type="ECO:0000259" key="2">
    <source>
        <dbReference type="Pfam" id="PF13369"/>
    </source>
</evidence>
<evidence type="ECO:0000313" key="3">
    <source>
        <dbReference type="EMBL" id="SDZ83971.1"/>
    </source>
</evidence>
<gene>
    <name evidence="3" type="ORF">SAMN05192529_102261</name>
</gene>
<feature type="domain" description="Protein SirB1 N-terminal" evidence="2">
    <location>
        <begin position="103"/>
        <end position="262"/>
    </location>
</feature>
<evidence type="ECO:0000313" key="4">
    <source>
        <dbReference type="Proteomes" id="UP000199041"/>
    </source>
</evidence>
<dbReference type="Pfam" id="PF13369">
    <property type="entry name" value="Transglut_core2"/>
    <property type="match status" value="1"/>
</dbReference>
<keyword evidence="4" id="KW-1185">Reference proteome</keyword>
<dbReference type="EMBL" id="FNQY01000002">
    <property type="protein sequence ID" value="SDZ83971.1"/>
    <property type="molecule type" value="Genomic_DNA"/>
</dbReference>
<comment type="similarity">
    <text evidence="1">Belongs to the UPF0162 family.</text>
</comment>